<name>Q1YP50_9GAMM</name>
<dbReference type="OrthoDB" id="9808870at2"/>
<proteinExistence type="predicted"/>
<keyword evidence="1" id="KW-1133">Transmembrane helix</keyword>
<dbReference type="InterPro" id="IPR032809">
    <property type="entry name" value="Put_HupE_UreJ"/>
</dbReference>
<protein>
    <submittedName>
        <fullName evidence="2">Putative membrane protein</fullName>
    </submittedName>
</protein>
<keyword evidence="1" id="KW-0812">Transmembrane</keyword>
<dbReference type="AlphaFoldDB" id="Q1YP50"/>
<keyword evidence="3" id="KW-1185">Reference proteome</keyword>
<dbReference type="Pfam" id="PF13795">
    <property type="entry name" value="HupE_UreJ_2"/>
    <property type="match status" value="1"/>
</dbReference>
<dbReference type="eggNOG" id="COG2370">
    <property type="taxonomic scope" value="Bacteria"/>
</dbReference>
<feature type="transmembrane region" description="Helical" evidence="1">
    <location>
        <begin position="183"/>
        <end position="206"/>
    </location>
</feature>
<sequence>MLASMMRRLLLLLSVSLLLLSVTIGADEARPVYVEVTQMSDSEYLLKWKIPPVMSQGQEPAIELRQSNCRINKGAVAGKPAGLVGRKLYRCDSNTQADYQIELIYPNSNPALTSLIVFKPLSGDPVQVFSGPEETLVTLSLVTSPAAVAKQYTVAGIEHILIGTDHLLFVLCLMMIAGSFKRLVLTVTGFTVAHSITLSLATLDIFRLPTELVELLIALSILLLAAEIVKHRAGGAKDSFTWRYPVSVSAVFGLLHGFGFAVVLQELGLPSAMKVQALLFFNIGVELGQLAFIVMVSIVVLIVRHWMVTQARHQDRLTQWVVYSIGVCSAYWLFERSALLFM</sequence>
<dbReference type="Proteomes" id="UP000005555">
    <property type="component" value="Unassembled WGS sequence"/>
</dbReference>
<gene>
    <name evidence="2" type="ORF">GB2207_07357</name>
</gene>
<evidence type="ECO:0000256" key="1">
    <source>
        <dbReference type="SAM" id="Phobius"/>
    </source>
</evidence>
<reference evidence="2 3" key="1">
    <citation type="submission" date="2006-03" db="EMBL/GenBank/DDBJ databases">
        <authorList>
            <person name="Giovannoni S.J."/>
            <person name="Cho J.-C."/>
            <person name="Ferriera S."/>
            <person name="Johnson J."/>
            <person name="Kravitz S."/>
            <person name="Halpern A."/>
            <person name="Remington K."/>
            <person name="Beeson K."/>
            <person name="Tran B."/>
            <person name="Rogers Y.-H."/>
            <person name="Friedman R."/>
            <person name="Venter J.C."/>
        </authorList>
    </citation>
    <scope>NUCLEOTIDE SEQUENCE [LARGE SCALE GENOMIC DNA]</scope>
    <source>
        <strain evidence="2 3">HTCC2207</strain>
    </source>
</reference>
<feature type="transmembrane region" description="Helical" evidence="1">
    <location>
        <begin position="277"/>
        <end position="305"/>
    </location>
</feature>
<feature type="transmembrane region" description="Helical" evidence="1">
    <location>
        <begin position="317"/>
        <end position="334"/>
    </location>
</feature>
<dbReference type="STRING" id="314287.GB2207_07357"/>
<feature type="transmembrane region" description="Helical" evidence="1">
    <location>
        <begin position="212"/>
        <end position="229"/>
    </location>
</feature>
<accession>Q1YP50</accession>
<comment type="caution">
    <text evidence="2">The sequence shown here is derived from an EMBL/GenBank/DDBJ whole genome shotgun (WGS) entry which is preliminary data.</text>
</comment>
<dbReference type="HOGENOM" id="CLU_043645_0_0_6"/>
<dbReference type="EMBL" id="AAPI01000012">
    <property type="protein sequence ID" value="EAS45996.1"/>
    <property type="molecule type" value="Genomic_DNA"/>
</dbReference>
<evidence type="ECO:0000313" key="2">
    <source>
        <dbReference type="EMBL" id="EAS45996.1"/>
    </source>
</evidence>
<keyword evidence="1" id="KW-0472">Membrane</keyword>
<evidence type="ECO:0000313" key="3">
    <source>
        <dbReference type="Proteomes" id="UP000005555"/>
    </source>
</evidence>
<organism evidence="2 3">
    <name type="scientific">gamma proteobacterium HTCC2207</name>
    <dbReference type="NCBI Taxonomy" id="314287"/>
    <lineage>
        <taxon>Bacteria</taxon>
        <taxon>Pseudomonadati</taxon>
        <taxon>Pseudomonadota</taxon>
        <taxon>Gammaproteobacteria</taxon>
        <taxon>Cellvibrionales</taxon>
        <taxon>Porticoccaceae</taxon>
        <taxon>SAR92 clade</taxon>
    </lineage>
</organism>
<feature type="transmembrane region" description="Helical" evidence="1">
    <location>
        <begin position="241"/>
        <end position="265"/>
    </location>
</feature>